<sequence length="119" mass="12966">MPPLRVLRIRVDGTDLSTDDLTLAESRRIEEATGVPWHRLQPLQSAVQASAVLVEVKARTVDRKAAQSWADGLTVAQVLEHLVMQDADREDDRPAEYVDGVPVIDPPPEAGEQGTTSSS</sequence>
<evidence type="ECO:0000313" key="2">
    <source>
        <dbReference type="EMBL" id="SDG95125.1"/>
    </source>
</evidence>
<gene>
    <name evidence="2" type="ORF">SAMN05660324_3935</name>
</gene>
<evidence type="ECO:0000256" key="1">
    <source>
        <dbReference type="SAM" id="MobiDB-lite"/>
    </source>
</evidence>
<dbReference type="EMBL" id="FNCF01000007">
    <property type="protein sequence ID" value="SDG95125.1"/>
    <property type="molecule type" value="Genomic_DNA"/>
</dbReference>
<dbReference type="AlphaFoldDB" id="A0A1G7YFN3"/>
<accession>A0A1G7YFN3</accession>
<proteinExistence type="predicted"/>
<feature type="compositionally biased region" description="Basic and acidic residues" evidence="1">
    <location>
        <begin position="87"/>
        <end position="96"/>
    </location>
</feature>
<dbReference type="RefSeq" id="WP_091067538.1">
    <property type="nucleotide sequence ID" value="NZ_FNCF01000007.1"/>
</dbReference>
<evidence type="ECO:0000313" key="3">
    <source>
        <dbReference type="Proteomes" id="UP000198863"/>
    </source>
</evidence>
<name>A0A1G7YFN3_9ACTN</name>
<organism evidence="2 3">
    <name type="scientific">Klenkia brasiliensis</name>
    <dbReference type="NCBI Taxonomy" id="333142"/>
    <lineage>
        <taxon>Bacteria</taxon>
        <taxon>Bacillati</taxon>
        <taxon>Actinomycetota</taxon>
        <taxon>Actinomycetes</taxon>
        <taxon>Geodermatophilales</taxon>
        <taxon>Geodermatophilaceae</taxon>
        <taxon>Klenkia</taxon>
    </lineage>
</organism>
<feature type="region of interest" description="Disordered" evidence="1">
    <location>
        <begin position="87"/>
        <end position="119"/>
    </location>
</feature>
<reference evidence="3" key="1">
    <citation type="submission" date="2016-10" db="EMBL/GenBank/DDBJ databases">
        <authorList>
            <person name="Varghese N."/>
            <person name="Submissions S."/>
        </authorList>
    </citation>
    <scope>NUCLEOTIDE SEQUENCE [LARGE SCALE GENOMIC DNA]</scope>
    <source>
        <strain evidence="3">DSM 44526</strain>
    </source>
</reference>
<dbReference type="Proteomes" id="UP000198863">
    <property type="component" value="Unassembled WGS sequence"/>
</dbReference>
<protein>
    <submittedName>
        <fullName evidence="2">Uncharacterized protein</fullName>
    </submittedName>
</protein>
<keyword evidence="3" id="KW-1185">Reference proteome</keyword>